<evidence type="ECO:0000313" key="3">
    <source>
        <dbReference type="Proteomes" id="UP001153269"/>
    </source>
</evidence>
<evidence type="ECO:0000256" key="1">
    <source>
        <dbReference type="SAM" id="MobiDB-lite"/>
    </source>
</evidence>
<feature type="region of interest" description="Disordered" evidence="1">
    <location>
        <begin position="1"/>
        <end position="27"/>
    </location>
</feature>
<dbReference type="EMBL" id="CADEAL010003502">
    <property type="protein sequence ID" value="CAB1444929.1"/>
    <property type="molecule type" value="Genomic_DNA"/>
</dbReference>
<comment type="caution">
    <text evidence="2">The sequence shown here is derived from an EMBL/GenBank/DDBJ whole genome shotgun (WGS) entry which is preliminary data.</text>
</comment>
<keyword evidence="3" id="KW-1185">Reference proteome</keyword>
<name>A0A9N7Z053_PLEPL</name>
<gene>
    <name evidence="2" type="ORF">PLEPLA_LOCUS32659</name>
</gene>
<sequence>MKKEVKTEEEEEEEEGEVKESLDDETISFDRPVNWSVSMLESAGRRLGVPRPDLDRCLAASVGHHDPARGRPV</sequence>
<organism evidence="2 3">
    <name type="scientific">Pleuronectes platessa</name>
    <name type="common">European plaice</name>
    <dbReference type="NCBI Taxonomy" id="8262"/>
    <lineage>
        <taxon>Eukaryota</taxon>
        <taxon>Metazoa</taxon>
        <taxon>Chordata</taxon>
        <taxon>Craniata</taxon>
        <taxon>Vertebrata</taxon>
        <taxon>Euteleostomi</taxon>
        <taxon>Actinopterygii</taxon>
        <taxon>Neopterygii</taxon>
        <taxon>Teleostei</taxon>
        <taxon>Neoteleostei</taxon>
        <taxon>Acanthomorphata</taxon>
        <taxon>Carangaria</taxon>
        <taxon>Pleuronectiformes</taxon>
        <taxon>Pleuronectoidei</taxon>
        <taxon>Pleuronectidae</taxon>
        <taxon>Pleuronectes</taxon>
    </lineage>
</organism>
<feature type="compositionally biased region" description="Acidic residues" evidence="1">
    <location>
        <begin position="7"/>
        <end position="27"/>
    </location>
</feature>
<dbReference type="Proteomes" id="UP001153269">
    <property type="component" value="Unassembled WGS sequence"/>
</dbReference>
<dbReference type="AlphaFoldDB" id="A0A9N7Z053"/>
<evidence type="ECO:0000313" key="2">
    <source>
        <dbReference type="EMBL" id="CAB1444929.1"/>
    </source>
</evidence>
<accession>A0A9N7Z053</accession>
<protein>
    <submittedName>
        <fullName evidence="2">Uncharacterized protein</fullName>
    </submittedName>
</protein>
<proteinExistence type="predicted"/>
<reference evidence="2" key="1">
    <citation type="submission" date="2020-03" db="EMBL/GenBank/DDBJ databases">
        <authorList>
            <person name="Weist P."/>
        </authorList>
    </citation>
    <scope>NUCLEOTIDE SEQUENCE</scope>
</reference>